<keyword evidence="2" id="KW-1133">Transmembrane helix</keyword>
<protein>
    <recommendedName>
        <fullName evidence="6">Disintegrin domain-containing protein</fullName>
    </recommendedName>
</protein>
<feature type="chain" id="PRO_5044196768" description="Disintegrin domain-containing protein" evidence="3">
    <location>
        <begin position="27"/>
        <end position="513"/>
    </location>
</feature>
<dbReference type="AlphaFoldDB" id="A0AB34II10"/>
<dbReference type="EMBL" id="JBGBPQ010000026">
    <property type="protein sequence ID" value="KAL1498980.1"/>
    <property type="molecule type" value="Genomic_DNA"/>
</dbReference>
<name>A0AB34II10_PRYPA</name>
<feature type="region of interest" description="Disordered" evidence="1">
    <location>
        <begin position="371"/>
        <end position="445"/>
    </location>
</feature>
<evidence type="ECO:0000256" key="3">
    <source>
        <dbReference type="SAM" id="SignalP"/>
    </source>
</evidence>
<accession>A0AB34II10</accession>
<feature type="compositionally biased region" description="Pro residues" evidence="1">
    <location>
        <begin position="44"/>
        <end position="55"/>
    </location>
</feature>
<sequence length="513" mass="53214">MRLRRTTSHAVALTAGLLGSLATALAEISPLQKALVIGWKPPKLSPPPSPPPPPAQALTAAAAAPPPPPGCSPWCTSTTCDSVGCTSAPPPPLSPPPVTRSGVKLAVGASYGGDDDLPSECAAVGSDCTGLRSRCCADDQMSCFVRRRRSIGRDGAETARLAASCEPACFDSAGEPCETLHACAADHADCTLSGCCENEEARCFRQGKRRARCLLECGRPAEPCVPHDPFADAEGGELALLLGAVVRGGEQSVDAVIETLASRGESWGLSSASQLLLLGHVMAVALILTLCALICLTRRCASDLFSRCVLGHDARTAKLLEPSHRGRLPFKPRGGSAASGKYATVAATRGEEEGGGAAHAAVRLPAAWEGWGEEGGEEEQESVDELGSEESASEEGGEEAEGEGEGAAAAFVPRLQPWHPPPSAGWGREVQGAQQKAPPTSGVASHARYYGASHGRVGAAARCDREARQRGGRTCCGGGGMQRARSDEDDEEVRPVRPEELALARDACNVEKL</sequence>
<evidence type="ECO:0000256" key="1">
    <source>
        <dbReference type="SAM" id="MobiDB-lite"/>
    </source>
</evidence>
<keyword evidence="2" id="KW-0472">Membrane</keyword>
<feature type="region of interest" description="Disordered" evidence="1">
    <location>
        <begin position="468"/>
        <end position="500"/>
    </location>
</feature>
<evidence type="ECO:0000256" key="2">
    <source>
        <dbReference type="SAM" id="Phobius"/>
    </source>
</evidence>
<keyword evidence="5" id="KW-1185">Reference proteome</keyword>
<proteinExistence type="predicted"/>
<feature type="transmembrane region" description="Helical" evidence="2">
    <location>
        <begin position="275"/>
        <end position="297"/>
    </location>
</feature>
<keyword evidence="2" id="KW-0812">Transmembrane</keyword>
<gene>
    <name evidence="4" type="ORF">AB1Y20_013500</name>
</gene>
<dbReference type="Proteomes" id="UP001515480">
    <property type="component" value="Unassembled WGS sequence"/>
</dbReference>
<reference evidence="4 5" key="1">
    <citation type="journal article" date="2024" name="Science">
        <title>Giant polyketide synthase enzymes in the biosynthesis of giant marine polyether toxins.</title>
        <authorList>
            <person name="Fallon T.R."/>
            <person name="Shende V.V."/>
            <person name="Wierzbicki I.H."/>
            <person name="Pendleton A.L."/>
            <person name="Watervoot N.F."/>
            <person name="Auber R.P."/>
            <person name="Gonzalez D.J."/>
            <person name="Wisecaver J.H."/>
            <person name="Moore B.S."/>
        </authorList>
    </citation>
    <scope>NUCLEOTIDE SEQUENCE [LARGE SCALE GENOMIC DNA]</scope>
    <source>
        <strain evidence="4 5">12B1</strain>
    </source>
</reference>
<feature type="region of interest" description="Disordered" evidence="1">
    <location>
        <begin position="44"/>
        <end position="64"/>
    </location>
</feature>
<evidence type="ECO:0000313" key="4">
    <source>
        <dbReference type="EMBL" id="KAL1498980.1"/>
    </source>
</evidence>
<evidence type="ECO:0000313" key="5">
    <source>
        <dbReference type="Proteomes" id="UP001515480"/>
    </source>
</evidence>
<feature type="compositionally biased region" description="Acidic residues" evidence="1">
    <location>
        <begin position="371"/>
        <end position="404"/>
    </location>
</feature>
<organism evidence="4 5">
    <name type="scientific">Prymnesium parvum</name>
    <name type="common">Toxic golden alga</name>
    <dbReference type="NCBI Taxonomy" id="97485"/>
    <lineage>
        <taxon>Eukaryota</taxon>
        <taxon>Haptista</taxon>
        <taxon>Haptophyta</taxon>
        <taxon>Prymnesiophyceae</taxon>
        <taxon>Prymnesiales</taxon>
        <taxon>Prymnesiaceae</taxon>
        <taxon>Prymnesium</taxon>
    </lineage>
</organism>
<comment type="caution">
    <text evidence="4">The sequence shown here is derived from an EMBL/GenBank/DDBJ whole genome shotgun (WGS) entry which is preliminary data.</text>
</comment>
<feature type="signal peptide" evidence="3">
    <location>
        <begin position="1"/>
        <end position="26"/>
    </location>
</feature>
<evidence type="ECO:0008006" key="6">
    <source>
        <dbReference type="Google" id="ProtNLM"/>
    </source>
</evidence>
<keyword evidence="3" id="KW-0732">Signal</keyword>